<evidence type="ECO:0000313" key="1">
    <source>
        <dbReference type="EMBL" id="THJ26269.1"/>
    </source>
</evidence>
<keyword evidence="1" id="KW-0449">Lipoprotein</keyword>
<organism evidence="1 2">
    <name type="scientific">Bifidobacterium longum subsp. infantis</name>
    <dbReference type="NCBI Taxonomy" id="1682"/>
    <lineage>
        <taxon>Bacteria</taxon>
        <taxon>Bacillati</taxon>
        <taxon>Actinomycetota</taxon>
        <taxon>Actinomycetes</taxon>
        <taxon>Bifidobacteriales</taxon>
        <taxon>Bifidobacteriaceae</taxon>
        <taxon>Bifidobacterium</taxon>
    </lineage>
</organism>
<dbReference type="Pfam" id="PF18218">
    <property type="entry name" value="Spa1_C"/>
    <property type="match status" value="2"/>
</dbReference>
<proteinExistence type="predicted"/>
<dbReference type="RefSeq" id="WP_071478323.1">
    <property type="nucleotide sequence ID" value="NZ_MOAF01000034.1"/>
</dbReference>
<dbReference type="AlphaFoldDB" id="A0A1S2VVU0"/>
<dbReference type="InterPro" id="IPR040876">
    <property type="entry name" value="Spa1_C"/>
</dbReference>
<comment type="caution">
    <text evidence="1">The sequence shown here is derived from an EMBL/GenBank/DDBJ whole genome shotgun (WGS) entry which is preliminary data.</text>
</comment>
<dbReference type="Proteomes" id="UP000306697">
    <property type="component" value="Unassembled WGS sequence"/>
</dbReference>
<name>A0A1S2VVU0_BIFLI</name>
<evidence type="ECO:0000313" key="2">
    <source>
        <dbReference type="Proteomes" id="UP000306697"/>
    </source>
</evidence>
<dbReference type="NCBIfam" id="NF033433">
    <property type="entry name" value="NisI_immun_dup"/>
    <property type="match status" value="2"/>
</dbReference>
<protein>
    <submittedName>
        <fullName evidence="1">NisI/SpaI family lantibiotic immunity lipoprotein</fullName>
    </submittedName>
</protein>
<dbReference type="EMBL" id="SSWL01000022">
    <property type="protein sequence ID" value="THJ26269.1"/>
    <property type="molecule type" value="Genomic_DNA"/>
</dbReference>
<reference evidence="1 2" key="1">
    <citation type="submission" date="2019-04" db="EMBL/GenBank/DDBJ databases">
        <title>Genome Announcement To Ensure Probiotic Safety of Bifidobacterium longum subsp infantis UBBI-01.</title>
        <authorList>
            <person name="Sulthana A."/>
            <person name="Lakshmi S.G."/>
            <person name="Madempudi R.S."/>
        </authorList>
    </citation>
    <scope>NUCLEOTIDE SEQUENCE [LARGE SCALE GENOMIC DNA]</scope>
    <source>
        <strain evidence="1 2">UBBI-01</strain>
    </source>
</reference>
<dbReference type="Gene3D" id="2.170.150.60">
    <property type="match status" value="2"/>
</dbReference>
<accession>A0A1S2VVU0</accession>
<dbReference type="PROSITE" id="PS51257">
    <property type="entry name" value="PROKAR_LIPOPROTEIN"/>
    <property type="match status" value="1"/>
</dbReference>
<gene>
    <name evidence="1" type="ORF">E6L38_11915</name>
</gene>
<sequence length="268" mass="29958">MNKMMPLLCAGIACLSLTGCSLQEGNSEYPGEQCYLNKDNVTKFSCMGNDYTILEDTVSNNGLGAWVGYVRQLVAVDETGKVILQEDLKNGTLQTLAKISDLVDKAPGKSHVLPFVNVYAAPDAGDYLIVDINGEYHKAVIDEDVRDVDRVFDFKDIRQSTSCGFSVNPRNATQILCDGVVYQVTSDTVSDGELGSRIDLLAKNVVFDAETKIPLSKEELREIDWYGETVGRHREQWMYKDVYEINSRERTEAVAVRINDVFYVAKRQ</sequence>